<evidence type="ECO:0000313" key="1">
    <source>
        <dbReference type="EMBL" id="KAJ8682995.1"/>
    </source>
</evidence>
<gene>
    <name evidence="1" type="ORF">QAD02_018787</name>
</gene>
<name>A0ACC2PMI4_9HYME</name>
<comment type="caution">
    <text evidence="1">The sequence shown here is derived from an EMBL/GenBank/DDBJ whole genome shotgun (WGS) entry which is preliminary data.</text>
</comment>
<organism evidence="1 2">
    <name type="scientific">Eretmocerus hayati</name>
    <dbReference type="NCBI Taxonomy" id="131215"/>
    <lineage>
        <taxon>Eukaryota</taxon>
        <taxon>Metazoa</taxon>
        <taxon>Ecdysozoa</taxon>
        <taxon>Arthropoda</taxon>
        <taxon>Hexapoda</taxon>
        <taxon>Insecta</taxon>
        <taxon>Pterygota</taxon>
        <taxon>Neoptera</taxon>
        <taxon>Endopterygota</taxon>
        <taxon>Hymenoptera</taxon>
        <taxon>Apocrita</taxon>
        <taxon>Proctotrupomorpha</taxon>
        <taxon>Chalcidoidea</taxon>
        <taxon>Aphelinidae</taxon>
        <taxon>Aphelininae</taxon>
        <taxon>Eretmocerus</taxon>
    </lineage>
</organism>
<accession>A0ACC2PMI4</accession>
<dbReference type="EMBL" id="CM056741">
    <property type="protein sequence ID" value="KAJ8682995.1"/>
    <property type="molecule type" value="Genomic_DNA"/>
</dbReference>
<protein>
    <submittedName>
        <fullName evidence="1">Uncharacterized protein</fullName>
    </submittedName>
</protein>
<keyword evidence="2" id="KW-1185">Reference proteome</keyword>
<dbReference type="Proteomes" id="UP001239111">
    <property type="component" value="Chromosome 1"/>
</dbReference>
<reference evidence="1" key="1">
    <citation type="submission" date="2023-04" db="EMBL/GenBank/DDBJ databases">
        <title>A chromosome-level genome assembly of the parasitoid wasp Eretmocerus hayati.</title>
        <authorList>
            <person name="Zhong Y."/>
            <person name="Liu S."/>
            <person name="Liu Y."/>
        </authorList>
    </citation>
    <scope>NUCLEOTIDE SEQUENCE</scope>
    <source>
        <strain evidence="1">ZJU_SS_LIU_2023</strain>
    </source>
</reference>
<proteinExistence type="predicted"/>
<sequence length="743" mass="84159">MATPGKIRKLDEVVINRIAAGEIIQRPANALKELIENCLDAKATNIQITAKDGGLKLLQIQDNGTGIRKEDLDIVCERFTTSKLQNFDDLQTITTYGFRGEALASISHVAHLTITTKTAGEKCAYRVSYVDGKPKGPPTPCAGNQGTVILVENLFYNVSTRRKALSSNAEEFSKINDVVTKYAIHNPSIGFTLKKHGETVTHVRTPHSSTVINNVRLLYGNEVARELLEISLDDTSYKFKLNALITNPNYANKRFTFLLFINHRLVDSTLIKRTIEDMYAVYLPKKAHPWCYLSLEIDPHNVDVNVHPTKYEVRFCHEDMIIEKIKAALDEKLAASDASRTFYIQAKLPKMDITREDLQKVLPNTQNETDKSKSKIIYPHAMVRTDSSDQKLDKFNFTRESSKDKTKAIEMEDDDACNKIDKKTSNQINENLTTDVTANLSTDEVKIPQVSEPGTSNQSDLVIKLPNESTAGSDKKIKEKIHKPNSDERSPIEFKSYSVNEIQVETKLLSVLTLRKAVEDKYHEGLRKIISNLTFVGCVDESFALIQSGTSLYLCNTQKLAEELFYEIMLYDFANYGVIKFSEPLPIHELAMLGLECKEAGWSQEHGDRAELAMSVQELLLEKADMLSQYFSIYIDKNGCLKSLPILLENYLPSQSAIPLFILRLSTEVNWKKEQPCFRDICRETAMLYSQVDITNDSWKHVTEHILYSAIKESLLPPEDFLHDSTILEIASLPELYKVFERC</sequence>
<evidence type="ECO:0000313" key="2">
    <source>
        <dbReference type="Proteomes" id="UP001239111"/>
    </source>
</evidence>